<gene>
    <name evidence="3" type="ORF">C1I64_15675</name>
</gene>
<feature type="transmembrane region" description="Helical" evidence="2">
    <location>
        <begin position="117"/>
        <end position="139"/>
    </location>
</feature>
<keyword evidence="2" id="KW-1133">Transmembrane helix</keyword>
<evidence type="ECO:0000313" key="3">
    <source>
        <dbReference type="EMBL" id="AZZ53330.1"/>
    </source>
</evidence>
<accession>A0A3Q9V1I9</accession>
<feature type="compositionally biased region" description="Low complexity" evidence="1">
    <location>
        <begin position="24"/>
        <end position="40"/>
    </location>
</feature>
<feature type="region of interest" description="Disordered" evidence="1">
    <location>
        <begin position="1"/>
        <end position="41"/>
    </location>
</feature>
<reference evidence="3 4" key="1">
    <citation type="submission" date="2018-03" db="EMBL/GenBank/DDBJ databases">
        <title>Bacteriophage NCPPB3778 and a type I-E CRISPR drive the evolution of the US Biological Select Agent, Rathayibacter toxicus.</title>
        <authorList>
            <person name="Davis E.W.II."/>
            <person name="Tabima J.F."/>
            <person name="Weisberg A.J."/>
            <person name="Dantas Lopes L."/>
            <person name="Wiseman M.S."/>
            <person name="Wiseman M.S."/>
            <person name="Pupko T."/>
            <person name="Belcher M.S."/>
            <person name="Sechler A.J."/>
            <person name="Tancos M.A."/>
            <person name="Schroeder B.K."/>
            <person name="Murray T.D."/>
            <person name="Luster D.G."/>
            <person name="Schneider W.L."/>
            <person name="Rogers E."/>
            <person name="Andreote F.D."/>
            <person name="Grunwald N.J."/>
            <person name="Putnam M.L."/>
            <person name="Chang J.H."/>
        </authorList>
    </citation>
    <scope>NUCLEOTIDE SEQUENCE [LARGE SCALE GENOMIC DNA]</scope>
    <source>
        <strain evidence="3 4">DSM 15932</strain>
    </source>
</reference>
<name>A0A3Q9V1I9_9MICO</name>
<evidence type="ECO:0000256" key="1">
    <source>
        <dbReference type="SAM" id="MobiDB-lite"/>
    </source>
</evidence>
<evidence type="ECO:0000256" key="2">
    <source>
        <dbReference type="SAM" id="Phobius"/>
    </source>
</evidence>
<dbReference type="RefSeq" id="WP_123447137.1">
    <property type="nucleotide sequence ID" value="NZ_CP028137.1"/>
</dbReference>
<feature type="transmembrane region" description="Helical" evidence="2">
    <location>
        <begin position="146"/>
        <end position="167"/>
    </location>
</feature>
<sequence>MASSKKKRARAEQPSSAERPSTPRRPSTAERAAASRPAVARAHDEFRTEAYRSVRETFAAGKPLRRRWDLVLSILGCLALGLLCVVLGYLAAILAVFPGQCEGQNIACDYDRIDWGVSLALIGPPILTLIAVGVTIIRYLVGRRVFWIPIVAFVLCVGTAFLASWLVTSSIPGSALA</sequence>
<dbReference type="AlphaFoldDB" id="A0A3Q9V1I9"/>
<protein>
    <submittedName>
        <fullName evidence="3">Uncharacterized protein</fullName>
    </submittedName>
</protein>
<evidence type="ECO:0000313" key="4">
    <source>
        <dbReference type="Proteomes" id="UP000285317"/>
    </source>
</evidence>
<feature type="transmembrane region" description="Helical" evidence="2">
    <location>
        <begin position="70"/>
        <end position="97"/>
    </location>
</feature>
<dbReference type="Proteomes" id="UP000285317">
    <property type="component" value="Chromosome"/>
</dbReference>
<organism evidence="3 4">
    <name type="scientific">Rathayibacter festucae DSM 15932</name>
    <dbReference type="NCBI Taxonomy" id="1328866"/>
    <lineage>
        <taxon>Bacteria</taxon>
        <taxon>Bacillati</taxon>
        <taxon>Actinomycetota</taxon>
        <taxon>Actinomycetes</taxon>
        <taxon>Micrococcales</taxon>
        <taxon>Microbacteriaceae</taxon>
        <taxon>Rathayibacter</taxon>
    </lineage>
</organism>
<dbReference type="KEGG" id="rfs:C1I64_15675"/>
<dbReference type="EMBL" id="CP028137">
    <property type="protein sequence ID" value="AZZ53330.1"/>
    <property type="molecule type" value="Genomic_DNA"/>
</dbReference>
<keyword evidence="2" id="KW-0472">Membrane</keyword>
<keyword evidence="2" id="KW-0812">Transmembrane</keyword>
<proteinExistence type="predicted"/>